<evidence type="ECO:0000313" key="1">
    <source>
        <dbReference type="EMBL" id="SFQ64063.1"/>
    </source>
</evidence>
<name>A0A1I6A619_9PSEU</name>
<gene>
    <name evidence="1" type="ORF">SAMN05421854_117128</name>
</gene>
<organism evidence="1 2">
    <name type="scientific">Amycolatopsis rubida</name>
    <dbReference type="NCBI Taxonomy" id="112413"/>
    <lineage>
        <taxon>Bacteria</taxon>
        <taxon>Bacillati</taxon>
        <taxon>Actinomycetota</taxon>
        <taxon>Actinomycetes</taxon>
        <taxon>Pseudonocardiales</taxon>
        <taxon>Pseudonocardiaceae</taxon>
        <taxon>Amycolatopsis</taxon>
    </lineage>
</organism>
<dbReference type="Proteomes" id="UP000199137">
    <property type="component" value="Unassembled WGS sequence"/>
</dbReference>
<proteinExistence type="predicted"/>
<dbReference type="AlphaFoldDB" id="A0A1I6A619"/>
<dbReference type="EMBL" id="FOWC01000017">
    <property type="protein sequence ID" value="SFQ64063.1"/>
    <property type="molecule type" value="Genomic_DNA"/>
</dbReference>
<accession>A0A1I6A619</accession>
<protein>
    <submittedName>
        <fullName evidence="1">Uncharacterized protein</fullName>
    </submittedName>
</protein>
<sequence length="29" mass="3066">MSAACQRIMTVLTGISRSISAQLLKEVSA</sequence>
<reference evidence="1 2" key="1">
    <citation type="submission" date="2016-10" db="EMBL/GenBank/DDBJ databases">
        <authorList>
            <person name="de Groot N.N."/>
        </authorList>
    </citation>
    <scope>NUCLEOTIDE SEQUENCE [LARGE SCALE GENOMIC DNA]</scope>
    <source>
        <strain evidence="1 2">DSM 44637</strain>
    </source>
</reference>
<evidence type="ECO:0000313" key="2">
    <source>
        <dbReference type="Proteomes" id="UP000199137"/>
    </source>
</evidence>